<evidence type="ECO:0000256" key="2">
    <source>
        <dbReference type="ARBA" id="ARBA00022989"/>
    </source>
</evidence>
<keyword evidence="1 3" id="KW-0812">Transmembrane</keyword>
<evidence type="ECO:0000256" key="1">
    <source>
        <dbReference type="ARBA" id="ARBA00022692"/>
    </source>
</evidence>
<keyword evidence="3" id="KW-0472">Membrane</keyword>
<feature type="transmembrane region" description="Helical" evidence="3">
    <location>
        <begin position="46"/>
        <end position="70"/>
    </location>
</feature>
<dbReference type="GO" id="GO:0016020">
    <property type="term" value="C:membrane"/>
    <property type="evidence" value="ECO:0007669"/>
    <property type="project" value="InterPro"/>
</dbReference>
<dbReference type="Proteomes" id="UP000287969">
    <property type="component" value="Chromosome"/>
</dbReference>
<dbReference type="AlphaFoldDB" id="A0A410QGK4"/>
<dbReference type="InterPro" id="IPR009825">
    <property type="entry name" value="ECF_substrate-spec-like"/>
</dbReference>
<feature type="transmembrane region" description="Helical" evidence="3">
    <location>
        <begin position="106"/>
        <end position="125"/>
    </location>
</feature>
<gene>
    <name evidence="4" type="ORF">EQM13_16520</name>
</gene>
<keyword evidence="2 3" id="KW-1133">Transmembrane helix</keyword>
<proteinExistence type="predicted"/>
<feature type="transmembrane region" description="Helical" evidence="3">
    <location>
        <begin position="137"/>
        <end position="156"/>
    </location>
</feature>
<protein>
    <submittedName>
        <fullName evidence="4">ECF transporter S component</fullName>
    </submittedName>
</protein>
<evidence type="ECO:0000313" key="5">
    <source>
        <dbReference type="Proteomes" id="UP000287969"/>
    </source>
</evidence>
<name>A0A410QGK4_9FIRM</name>
<feature type="transmembrane region" description="Helical" evidence="3">
    <location>
        <begin position="12"/>
        <end position="34"/>
    </location>
</feature>
<organism evidence="4 5">
    <name type="scientific">Acidilutibacter cellobiosedens</name>
    <dbReference type="NCBI Taxonomy" id="2507161"/>
    <lineage>
        <taxon>Bacteria</taxon>
        <taxon>Bacillati</taxon>
        <taxon>Bacillota</taxon>
        <taxon>Tissierellia</taxon>
        <taxon>Tissierellales</taxon>
        <taxon>Acidilutibacteraceae</taxon>
        <taxon>Acidilutibacter</taxon>
    </lineage>
</organism>
<dbReference type="KEGG" id="spoa:EQM13_16520"/>
<dbReference type="OrthoDB" id="411368at2"/>
<accession>A0A410QGK4</accession>
<keyword evidence="5" id="KW-1185">Reference proteome</keyword>
<dbReference type="PANTHER" id="PTHR37815">
    <property type="entry name" value="UPF0397 PROTEIN BC_2624-RELATED"/>
    <property type="match status" value="1"/>
</dbReference>
<sequence length="168" mass="18073">MDEVKNDRLILITRYAVMLAITVVMTMIIHIPILGTKGYLNLGDMVVFLAAVMFGKKGGFVVGGLGSALADILLGYSYYAPITFVVKGLEGFFCAALLETKTGKKLPFLPMIIGGIWMALGYYIAEIFMYGAKAALISMPANLIQGVVGAVLAIALKTALKKTRIFNL</sequence>
<dbReference type="PANTHER" id="PTHR37815:SF3">
    <property type="entry name" value="UPF0397 PROTEIN SPR0429"/>
    <property type="match status" value="1"/>
</dbReference>
<dbReference type="EMBL" id="CP035282">
    <property type="protein sequence ID" value="QAT63055.1"/>
    <property type="molecule type" value="Genomic_DNA"/>
</dbReference>
<dbReference type="Pfam" id="PF07155">
    <property type="entry name" value="ECF-ribofla_trS"/>
    <property type="match status" value="1"/>
</dbReference>
<reference evidence="5" key="1">
    <citation type="submission" date="2019-01" db="EMBL/GenBank/DDBJ databases">
        <title>Draft genomes of a novel of Sporanaerobacter strains.</title>
        <authorList>
            <person name="Ma S."/>
        </authorList>
    </citation>
    <scope>NUCLEOTIDE SEQUENCE [LARGE SCALE GENOMIC DNA]</scope>
    <source>
        <strain evidence="5">NJN-17</strain>
    </source>
</reference>
<dbReference type="Gene3D" id="1.10.1760.20">
    <property type="match status" value="1"/>
</dbReference>
<evidence type="ECO:0000256" key="3">
    <source>
        <dbReference type="SAM" id="Phobius"/>
    </source>
</evidence>
<evidence type="ECO:0000313" key="4">
    <source>
        <dbReference type="EMBL" id="QAT63055.1"/>
    </source>
</evidence>